<dbReference type="Pfam" id="PF14360">
    <property type="entry name" value="PAP2_C"/>
    <property type="match status" value="1"/>
</dbReference>
<keyword evidence="1" id="KW-0812">Transmembrane</keyword>
<sequence>MSIISCTTFIKTVHVTALYKLKQNWQNAYDTSLKRFKLLVGGVLIVGLISMMPSFFRSIEKRNGVVLNDWVLAHLPAFDVSPIIFAIIWGMGLLMLVRAMYKPAICTTYIWTLIFVCIVRFISISLVRLDPPAGLVPLIDPLTGCFYGHASITHDLFFSGHTSTMVLILLNLEKKSDKIIAFVATIAVMVLLLIQHIHYTIDVLAAPVIVYCLYRLTRFLDL</sequence>
<dbReference type="EMBL" id="JAVDUU010000004">
    <property type="protein sequence ID" value="MDR6944842.1"/>
    <property type="molecule type" value="Genomic_DNA"/>
</dbReference>
<comment type="caution">
    <text evidence="3">The sequence shown here is derived from an EMBL/GenBank/DDBJ whole genome shotgun (WGS) entry which is preliminary data.</text>
</comment>
<keyword evidence="4" id="KW-1185">Reference proteome</keyword>
<feature type="transmembrane region" description="Helical" evidence="1">
    <location>
        <begin position="179"/>
        <end position="197"/>
    </location>
</feature>
<dbReference type="InterPro" id="IPR025749">
    <property type="entry name" value="Sphingomyelin_synth-like_dom"/>
</dbReference>
<gene>
    <name evidence="3" type="ORF">J2W55_004702</name>
</gene>
<organism evidence="3 4">
    <name type="scientific">Mucilaginibacter pocheonensis</name>
    <dbReference type="NCBI Taxonomy" id="398050"/>
    <lineage>
        <taxon>Bacteria</taxon>
        <taxon>Pseudomonadati</taxon>
        <taxon>Bacteroidota</taxon>
        <taxon>Sphingobacteriia</taxon>
        <taxon>Sphingobacteriales</taxon>
        <taxon>Sphingobacteriaceae</taxon>
        <taxon>Mucilaginibacter</taxon>
    </lineage>
</organism>
<feature type="transmembrane region" description="Helical" evidence="1">
    <location>
        <begin position="38"/>
        <end position="56"/>
    </location>
</feature>
<protein>
    <recommendedName>
        <fullName evidence="2">Sphingomyelin synthase-like domain-containing protein</fullName>
    </recommendedName>
</protein>
<keyword evidence="1" id="KW-0472">Membrane</keyword>
<feature type="transmembrane region" description="Helical" evidence="1">
    <location>
        <begin position="76"/>
        <end position="97"/>
    </location>
</feature>
<dbReference type="RefSeq" id="WP_310101738.1">
    <property type="nucleotide sequence ID" value="NZ_JAVDUU010000004.1"/>
</dbReference>
<evidence type="ECO:0000256" key="1">
    <source>
        <dbReference type="SAM" id="Phobius"/>
    </source>
</evidence>
<keyword evidence="1" id="KW-1133">Transmembrane helix</keyword>
<feature type="transmembrane region" description="Helical" evidence="1">
    <location>
        <begin position="109"/>
        <end position="127"/>
    </location>
</feature>
<name>A0ABU1THE2_9SPHI</name>
<evidence type="ECO:0000313" key="4">
    <source>
        <dbReference type="Proteomes" id="UP001247620"/>
    </source>
</evidence>
<dbReference type="Proteomes" id="UP001247620">
    <property type="component" value="Unassembled WGS sequence"/>
</dbReference>
<feature type="domain" description="Sphingomyelin synthase-like" evidence="2">
    <location>
        <begin position="155"/>
        <end position="215"/>
    </location>
</feature>
<reference evidence="3 4" key="1">
    <citation type="submission" date="2023-07" db="EMBL/GenBank/DDBJ databases">
        <title>Sorghum-associated microbial communities from plants grown in Nebraska, USA.</title>
        <authorList>
            <person name="Schachtman D."/>
        </authorList>
    </citation>
    <scope>NUCLEOTIDE SEQUENCE [LARGE SCALE GENOMIC DNA]</scope>
    <source>
        <strain evidence="3 4">3262</strain>
    </source>
</reference>
<feature type="transmembrane region" description="Helical" evidence="1">
    <location>
        <begin position="147"/>
        <end position="172"/>
    </location>
</feature>
<accession>A0ABU1THE2</accession>
<evidence type="ECO:0000313" key="3">
    <source>
        <dbReference type="EMBL" id="MDR6944842.1"/>
    </source>
</evidence>
<evidence type="ECO:0000259" key="2">
    <source>
        <dbReference type="Pfam" id="PF14360"/>
    </source>
</evidence>
<proteinExistence type="predicted"/>